<keyword evidence="4" id="KW-1185">Reference proteome</keyword>
<dbReference type="InterPro" id="IPR002933">
    <property type="entry name" value="Peptidase_M20"/>
</dbReference>
<dbReference type="RefSeq" id="WP_348027066.1">
    <property type="nucleotide sequence ID" value="NZ_CP129113.1"/>
</dbReference>
<dbReference type="PIRSF" id="PIRSF037226">
    <property type="entry name" value="Amidohydrolase_ACY1L2_prd"/>
    <property type="match status" value="1"/>
</dbReference>
<dbReference type="PANTHER" id="PTHR30575">
    <property type="entry name" value="PEPTIDASE M20"/>
    <property type="match status" value="1"/>
</dbReference>
<evidence type="ECO:0000259" key="2">
    <source>
        <dbReference type="Pfam" id="PF07687"/>
    </source>
</evidence>
<evidence type="ECO:0000313" key="4">
    <source>
        <dbReference type="Proteomes" id="UP001180087"/>
    </source>
</evidence>
<organism evidence="3 4">
    <name type="scientific">Aciduricibacillus chroicocephali</name>
    <dbReference type="NCBI Taxonomy" id="3054939"/>
    <lineage>
        <taxon>Bacteria</taxon>
        <taxon>Bacillati</taxon>
        <taxon>Bacillota</taxon>
        <taxon>Bacilli</taxon>
        <taxon>Bacillales</taxon>
        <taxon>Bacillaceae</taxon>
        <taxon>Aciduricibacillus</taxon>
    </lineage>
</organism>
<dbReference type="InterPro" id="IPR036264">
    <property type="entry name" value="Bact_exopeptidase_dim_dom"/>
</dbReference>
<dbReference type="NCBIfam" id="TIGR01891">
    <property type="entry name" value="amidohydrolases"/>
    <property type="match status" value="1"/>
</dbReference>
<dbReference type="InterPro" id="IPR017439">
    <property type="entry name" value="Amidohydrolase"/>
</dbReference>
<protein>
    <recommendedName>
        <fullName evidence="1">Peptidase M20 domain-containing protein 2</fullName>
    </recommendedName>
</protein>
<dbReference type="Pfam" id="PF07687">
    <property type="entry name" value="M20_dimer"/>
    <property type="match status" value="1"/>
</dbReference>
<evidence type="ECO:0000313" key="3">
    <source>
        <dbReference type="EMBL" id="WLV24243.1"/>
    </source>
</evidence>
<dbReference type="Gene3D" id="3.30.70.360">
    <property type="match status" value="1"/>
</dbReference>
<dbReference type="PANTHER" id="PTHR30575:SF0">
    <property type="entry name" value="XAA-ARG DIPEPTIDASE"/>
    <property type="match status" value="1"/>
</dbReference>
<dbReference type="EMBL" id="CP129113">
    <property type="protein sequence ID" value="WLV24243.1"/>
    <property type="molecule type" value="Genomic_DNA"/>
</dbReference>
<dbReference type="SUPFAM" id="SSF53187">
    <property type="entry name" value="Zn-dependent exopeptidases"/>
    <property type="match status" value="1"/>
</dbReference>
<dbReference type="InterPro" id="IPR052030">
    <property type="entry name" value="Peptidase_M20/M20A_hydrolases"/>
</dbReference>
<gene>
    <name evidence="3" type="ORF">QR721_11435</name>
</gene>
<dbReference type="Gene3D" id="3.40.630.10">
    <property type="entry name" value="Zn peptidases"/>
    <property type="match status" value="1"/>
</dbReference>
<accession>A0ABY9KXD3</accession>
<comment type="similarity">
    <text evidence="1">Belongs to the peptidase M20A family.</text>
</comment>
<dbReference type="SUPFAM" id="SSF55031">
    <property type="entry name" value="Bacterial exopeptidase dimerisation domain"/>
    <property type="match status" value="1"/>
</dbReference>
<dbReference type="InterPro" id="IPR011650">
    <property type="entry name" value="Peptidase_M20_dimer"/>
</dbReference>
<dbReference type="Pfam" id="PF01546">
    <property type="entry name" value="Peptidase_M20"/>
    <property type="match status" value="1"/>
</dbReference>
<sequence length="394" mass="43459">MKPLAELKGQFLQELSKLKEVAFNYNYDLAEHPEISGHEFETVKKIYSILEDNNLKIEKELGGLPTAFKATVKEDVNSDVRIGILMEFDALPEVGHACGHSASGSLSMLAALALSKMTENLEGNIDLIGTPDEEVAGRKIDLGKQGYFDNYNYVIMIHMNSNVTWPAVKFLALSDLEINFTGMPAHASASPWEGKNALNGAMLALHGMDMLRQHVKSDTRISSIITKGGESTNVIPAKAQIQTALRSSDRAYLDKVEKKVKKCADGAAMATETEVEYHNINADFADMKLNEPGIDTIRDVMRELDVPFEEDDGSMLASSDIGNVSHICPAFHPMLAVSDKYFAHHTPEFAAAMKTDHIRDVIEIGAKIIGFFILTTLTDPELLKKIKQDFAENK</sequence>
<dbReference type="Proteomes" id="UP001180087">
    <property type="component" value="Chromosome"/>
</dbReference>
<reference evidence="3" key="1">
    <citation type="submission" date="2023-06" db="EMBL/GenBank/DDBJ databases">
        <title>A Treasure from Seagulls: Isolation and Description of Aciduricobacillus qingdaonensis gen. nov., sp. nov., a Rare Obligately Uric Acid-utilizing Member in the Family Bacillaceae.</title>
        <authorList>
            <person name="Liu W."/>
            <person name="Wang B."/>
        </authorList>
    </citation>
    <scope>NUCLEOTIDE SEQUENCE</scope>
    <source>
        <strain evidence="3">44XB</strain>
    </source>
</reference>
<proteinExistence type="inferred from homology"/>
<evidence type="ECO:0000256" key="1">
    <source>
        <dbReference type="PIRNR" id="PIRNR037226"/>
    </source>
</evidence>
<feature type="domain" description="Peptidase M20 dimerisation" evidence="2">
    <location>
        <begin position="176"/>
        <end position="266"/>
    </location>
</feature>
<dbReference type="InterPro" id="IPR017144">
    <property type="entry name" value="Xaa-Arg_dipeptidase"/>
</dbReference>
<name>A0ABY9KXD3_9BACI</name>